<dbReference type="AlphaFoldDB" id="A0A655DY57"/>
<evidence type="ECO:0000313" key="3">
    <source>
        <dbReference type="Proteomes" id="UP000041314"/>
    </source>
</evidence>
<gene>
    <name evidence="2" type="ORF">ERS008198_03835</name>
</gene>
<feature type="compositionally biased region" description="Basic and acidic residues" evidence="1">
    <location>
        <begin position="78"/>
        <end position="91"/>
    </location>
</feature>
<evidence type="ECO:0000256" key="1">
    <source>
        <dbReference type="SAM" id="MobiDB-lite"/>
    </source>
</evidence>
<proteinExistence type="predicted"/>
<protein>
    <submittedName>
        <fullName evidence="2">Uncharacterized protein</fullName>
    </submittedName>
</protein>
<sequence>MYCSLNVRLNCLSCRRRAICAGRFSVPSKIRLCPATRLTSGHNASIASRCVAGPVNFSSMIGIDERYPIVTPGGNGSESRRCARSLSERPKVVNRRQSGGSGSEKRARNRGKISFSTITLNSDGTPGVKNIRQRLSCSANPQAVPTGLLINSALAGSSACLRLLGAITRPRC</sequence>
<reference evidence="2 3" key="1">
    <citation type="submission" date="2015-03" db="EMBL/GenBank/DDBJ databases">
        <authorList>
            <consortium name="Pathogen Informatics"/>
        </authorList>
    </citation>
    <scope>NUCLEOTIDE SEQUENCE [LARGE SCALE GENOMIC DNA]</scope>
    <source>
        <strain evidence="2 3">A1104</strain>
    </source>
</reference>
<accession>A0A655DY57</accession>
<dbReference type="EMBL" id="CQPA01000041">
    <property type="protein sequence ID" value="CNU89948.1"/>
    <property type="molecule type" value="Genomic_DNA"/>
</dbReference>
<name>A0A655DY57_SALET</name>
<organism evidence="2 3">
    <name type="scientific">Salmonella enterica subsp. enterica serovar Bovismorbificans</name>
    <dbReference type="NCBI Taxonomy" id="58097"/>
    <lineage>
        <taxon>Bacteria</taxon>
        <taxon>Pseudomonadati</taxon>
        <taxon>Pseudomonadota</taxon>
        <taxon>Gammaproteobacteria</taxon>
        <taxon>Enterobacterales</taxon>
        <taxon>Enterobacteriaceae</taxon>
        <taxon>Salmonella</taxon>
    </lineage>
</organism>
<evidence type="ECO:0000313" key="2">
    <source>
        <dbReference type="EMBL" id="CNU89948.1"/>
    </source>
</evidence>
<dbReference type="Proteomes" id="UP000041314">
    <property type="component" value="Unassembled WGS sequence"/>
</dbReference>
<feature type="region of interest" description="Disordered" evidence="1">
    <location>
        <begin position="72"/>
        <end position="112"/>
    </location>
</feature>